<dbReference type="InterPro" id="IPR014051">
    <property type="entry name" value="Phosphoesterase_HXTX"/>
</dbReference>
<organism evidence="4 5">
    <name type="scientific">Candidatus Staskawiczbacteria bacterium RIFCSPLOWO2_01_FULL_38_12b</name>
    <dbReference type="NCBI Taxonomy" id="1802214"/>
    <lineage>
        <taxon>Bacteria</taxon>
        <taxon>Candidatus Staskawicziibacteriota</taxon>
    </lineage>
</organism>
<comment type="function">
    <text evidence="2">Hydrolyzes RNA 2',3'-cyclic phosphodiester to an RNA 2'-phosphomonoester.</text>
</comment>
<keyword evidence="1 2" id="KW-0378">Hydrolase</keyword>
<evidence type="ECO:0000256" key="2">
    <source>
        <dbReference type="HAMAP-Rule" id="MF_01940"/>
    </source>
</evidence>
<proteinExistence type="inferred from homology"/>
<dbReference type="Gene3D" id="3.90.1140.10">
    <property type="entry name" value="Cyclic phosphodiesterase"/>
    <property type="match status" value="1"/>
</dbReference>
<dbReference type="Proteomes" id="UP000176774">
    <property type="component" value="Unassembled WGS sequence"/>
</dbReference>
<feature type="short sequence motif" description="HXTX 2" evidence="2">
    <location>
        <begin position="130"/>
        <end position="133"/>
    </location>
</feature>
<dbReference type="GO" id="GO:0016874">
    <property type="term" value="F:ligase activity"/>
    <property type="evidence" value="ECO:0007669"/>
    <property type="project" value="UniProtKB-KW"/>
</dbReference>
<dbReference type="InterPro" id="IPR009097">
    <property type="entry name" value="Cyclic_Pdiesterase"/>
</dbReference>
<evidence type="ECO:0000256" key="1">
    <source>
        <dbReference type="ARBA" id="ARBA00022801"/>
    </source>
</evidence>
<dbReference type="PANTHER" id="PTHR35561:SF1">
    <property type="entry name" value="RNA 2',3'-CYCLIC PHOSPHODIESTERASE"/>
    <property type="match status" value="1"/>
</dbReference>
<comment type="caution">
    <text evidence="4">The sequence shown here is derived from an EMBL/GenBank/DDBJ whole genome shotgun (WGS) entry which is preliminary data.</text>
</comment>
<dbReference type="Pfam" id="PF02834">
    <property type="entry name" value="LigT_PEase"/>
    <property type="match status" value="2"/>
</dbReference>
<dbReference type="AlphaFoldDB" id="A0A1G2IBP7"/>
<feature type="active site" description="Proton acceptor" evidence="2">
    <location>
        <position position="130"/>
    </location>
</feature>
<evidence type="ECO:0000259" key="3">
    <source>
        <dbReference type="Pfam" id="PF02834"/>
    </source>
</evidence>
<evidence type="ECO:0000313" key="4">
    <source>
        <dbReference type="EMBL" id="OGZ72007.1"/>
    </source>
</evidence>
<name>A0A1G2IBP7_9BACT</name>
<comment type="catalytic activity">
    <reaction evidence="2">
        <text>a 3'-end 2',3'-cyclophospho-ribonucleotide-RNA + H2O = a 3'-end 2'-phospho-ribonucleotide-RNA + H(+)</text>
        <dbReference type="Rhea" id="RHEA:11828"/>
        <dbReference type="Rhea" id="RHEA-COMP:10464"/>
        <dbReference type="Rhea" id="RHEA-COMP:17353"/>
        <dbReference type="ChEBI" id="CHEBI:15377"/>
        <dbReference type="ChEBI" id="CHEBI:15378"/>
        <dbReference type="ChEBI" id="CHEBI:83064"/>
        <dbReference type="ChEBI" id="CHEBI:173113"/>
        <dbReference type="EC" id="3.1.4.58"/>
    </reaction>
</comment>
<protein>
    <recommendedName>
        <fullName evidence="2">RNA 2',3'-cyclic phosphodiesterase</fullName>
        <shortName evidence="2">RNA 2',3'-CPDase</shortName>
        <ecNumber evidence="2">3.1.4.58</ecNumber>
    </recommendedName>
</protein>
<dbReference type="GO" id="GO:0004113">
    <property type="term" value="F:2',3'-cyclic-nucleotide 3'-phosphodiesterase activity"/>
    <property type="evidence" value="ECO:0007669"/>
    <property type="project" value="InterPro"/>
</dbReference>
<dbReference type="InterPro" id="IPR004175">
    <property type="entry name" value="RNA_CPDase"/>
</dbReference>
<feature type="domain" description="Phosphoesterase HXTX" evidence="3">
    <location>
        <begin position="100"/>
        <end position="179"/>
    </location>
</feature>
<feature type="domain" description="Phosphoesterase HXTX" evidence="3">
    <location>
        <begin position="12"/>
        <end position="94"/>
    </location>
</feature>
<comment type="similarity">
    <text evidence="2">Belongs to the 2H phosphoesterase superfamily. ThpR family.</text>
</comment>
<evidence type="ECO:0000313" key="5">
    <source>
        <dbReference type="Proteomes" id="UP000176774"/>
    </source>
</evidence>
<dbReference type="NCBIfam" id="TIGR02258">
    <property type="entry name" value="2_5_ligase"/>
    <property type="match status" value="1"/>
</dbReference>
<dbReference type="PANTHER" id="PTHR35561">
    <property type="entry name" value="RNA 2',3'-CYCLIC PHOSPHODIESTERASE"/>
    <property type="match status" value="1"/>
</dbReference>
<reference evidence="4 5" key="1">
    <citation type="journal article" date="2016" name="Nat. Commun.">
        <title>Thousands of microbial genomes shed light on interconnected biogeochemical processes in an aquifer system.</title>
        <authorList>
            <person name="Anantharaman K."/>
            <person name="Brown C.T."/>
            <person name="Hug L.A."/>
            <person name="Sharon I."/>
            <person name="Castelle C.J."/>
            <person name="Probst A.J."/>
            <person name="Thomas B.C."/>
            <person name="Singh A."/>
            <person name="Wilkins M.J."/>
            <person name="Karaoz U."/>
            <person name="Brodie E.L."/>
            <person name="Williams K.H."/>
            <person name="Hubbard S.S."/>
            <person name="Banfield J.F."/>
        </authorList>
    </citation>
    <scope>NUCLEOTIDE SEQUENCE [LARGE SCALE GENOMIC DNA]</scope>
</reference>
<dbReference type="SUPFAM" id="SSF55144">
    <property type="entry name" value="LigT-like"/>
    <property type="match status" value="1"/>
</dbReference>
<feature type="short sequence motif" description="HXTX 1" evidence="2">
    <location>
        <begin position="42"/>
        <end position="45"/>
    </location>
</feature>
<dbReference type="STRING" id="1802214.A2908_01015"/>
<dbReference type="EMBL" id="MHPA01000031">
    <property type="protein sequence ID" value="OGZ72007.1"/>
    <property type="molecule type" value="Genomic_DNA"/>
</dbReference>
<gene>
    <name evidence="4" type="ORF">A2908_01015</name>
</gene>
<feature type="active site" description="Proton donor" evidence="2">
    <location>
        <position position="42"/>
    </location>
</feature>
<dbReference type="HAMAP" id="MF_01940">
    <property type="entry name" value="RNA_CPDase"/>
    <property type="match status" value="1"/>
</dbReference>
<sequence>MQKRHRIFIAINLPADVKKRLAGYQKKWADVPAKWTAPDNLHITLLFLGDITDQDLAQACQAVKEIAGRHNSFNITLNKVAYGPEDKLPPRYIWAGGEASQEAVALKRELEDILFESIKFKLDKNVFTPHITLARIKEWEWRAINPEERPEVGEDIDMVFTVESIEVMESELTKQGPHYIVVESHQLQ</sequence>
<keyword evidence="4" id="KW-0436">Ligase</keyword>
<dbReference type="GO" id="GO:0008664">
    <property type="term" value="F:RNA 2',3'-cyclic 3'-phosphodiesterase activity"/>
    <property type="evidence" value="ECO:0007669"/>
    <property type="project" value="UniProtKB-EC"/>
</dbReference>
<dbReference type="EC" id="3.1.4.58" evidence="2"/>
<accession>A0A1G2IBP7</accession>